<comment type="subcellular location">
    <subcellularLocation>
        <location evidence="1 15">Cytoplasm</location>
    </subcellularLocation>
</comment>
<dbReference type="SUPFAM" id="SSF56042">
    <property type="entry name" value="PurM C-terminal domain-like"/>
    <property type="match status" value="1"/>
</dbReference>
<dbReference type="Gene3D" id="3.30.1330.10">
    <property type="entry name" value="PurM-like, N-terminal domain"/>
    <property type="match status" value="1"/>
</dbReference>
<dbReference type="Pfam" id="PF02769">
    <property type="entry name" value="AIRS_C"/>
    <property type="match status" value="1"/>
</dbReference>
<organism evidence="18 19">
    <name type="scientific">Melghirimyces thermohalophilus</name>
    <dbReference type="NCBI Taxonomy" id="1236220"/>
    <lineage>
        <taxon>Bacteria</taxon>
        <taxon>Bacillati</taxon>
        <taxon>Bacillota</taxon>
        <taxon>Bacilli</taxon>
        <taxon>Bacillales</taxon>
        <taxon>Thermoactinomycetaceae</taxon>
        <taxon>Melghirimyces</taxon>
    </lineage>
</organism>
<dbReference type="GO" id="GO:0046084">
    <property type="term" value="P:adenine biosynthetic process"/>
    <property type="evidence" value="ECO:0007669"/>
    <property type="project" value="TreeGrafter"/>
</dbReference>
<dbReference type="InterPro" id="IPR036921">
    <property type="entry name" value="PurM-like_N_sf"/>
</dbReference>
<dbReference type="FunFam" id="3.90.650.10:FF:000011">
    <property type="entry name" value="Phosphoribosylformylglycinamidine cyclo-ligase"/>
    <property type="match status" value="1"/>
</dbReference>
<dbReference type="NCBIfam" id="TIGR00878">
    <property type="entry name" value="purM"/>
    <property type="match status" value="1"/>
</dbReference>
<gene>
    <name evidence="15" type="primary">purM</name>
    <name evidence="18" type="ORF">SAMN04488112_11813</name>
</gene>
<comment type="catalytic activity">
    <reaction evidence="14 15">
        <text>2-formamido-N(1)-(5-O-phospho-beta-D-ribosyl)acetamidine + ATP = 5-amino-1-(5-phospho-beta-D-ribosyl)imidazole + ADP + phosphate + H(+)</text>
        <dbReference type="Rhea" id="RHEA:23032"/>
        <dbReference type="ChEBI" id="CHEBI:15378"/>
        <dbReference type="ChEBI" id="CHEBI:30616"/>
        <dbReference type="ChEBI" id="CHEBI:43474"/>
        <dbReference type="ChEBI" id="CHEBI:137981"/>
        <dbReference type="ChEBI" id="CHEBI:147287"/>
        <dbReference type="ChEBI" id="CHEBI:456216"/>
        <dbReference type="EC" id="6.3.3.1"/>
    </reaction>
</comment>
<dbReference type="InterPro" id="IPR016188">
    <property type="entry name" value="PurM-like_N"/>
</dbReference>
<dbReference type="CDD" id="cd02196">
    <property type="entry name" value="PurM"/>
    <property type="match status" value="1"/>
</dbReference>
<evidence type="ECO:0000256" key="9">
    <source>
        <dbReference type="ARBA" id="ARBA00022755"/>
    </source>
</evidence>
<dbReference type="UniPathway" id="UPA00074">
    <property type="reaction ID" value="UER00129"/>
</dbReference>
<dbReference type="GO" id="GO:0005524">
    <property type="term" value="F:ATP binding"/>
    <property type="evidence" value="ECO:0007669"/>
    <property type="project" value="UniProtKB-KW"/>
</dbReference>
<dbReference type="EC" id="6.3.3.1" evidence="4 15"/>
<evidence type="ECO:0000313" key="19">
    <source>
        <dbReference type="Proteomes" id="UP000199387"/>
    </source>
</evidence>
<evidence type="ECO:0000256" key="10">
    <source>
        <dbReference type="ARBA" id="ARBA00022840"/>
    </source>
</evidence>
<sequence length="345" mass="37094">MSEAYRQAGVDIDAGNQAVQQIKDHVKRTHRPEVIGGIGGFGGLFRLKGYREPVLVSATDGVGTKLKIAFAMDRHDTIGVDCVAMCVNDLVVQGAEPLFFLDYLATGKLHPDQVEAIVKGIADGCEKAGCALIGGETAEMPGMYNGGEYDVAGFTVGAVEASRLADGRHIRPGDAILGLASDGLHSNGYSLVRKVLLRDGVSRLEQPVPWDAKTTWGEVLLTPTRIYVKAYRSLLEQFQVKGGAHITGGGLQENVPRMLPPGCAARIDRGSWPVPDLFPTLAEEGDLNADDLYRTFNMGIGMVLFVPEKEADDVQRAAIEAGERAYRIGEVIQGDGVTWTGRNPF</sequence>
<comment type="pathway">
    <text evidence="2 15">Purine metabolism; IMP biosynthesis via de novo pathway; 5-amino-1-(5-phospho-D-ribosyl)imidazole from N(2)-formyl-N(1)-(5-phospho-D-ribosyl)glycinamide: step 2/2.</text>
</comment>
<dbReference type="OrthoDB" id="9802507at2"/>
<dbReference type="AlphaFoldDB" id="A0A1G6PUA8"/>
<proteinExistence type="inferred from homology"/>
<evidence type="ECO:0000256" key="12">
    <source>
        <dbReference type="ARBA" id="ARBA00032931"/>
    </source>
</evidence>
<dbReference type="PANTHER" id="PTHR10520:SF12">
    <property type="entry name" value="TRIFUNCTIONAL PURINE BIOSYNTHETIC PROTEIN ADENOSINE-3"/>
    <property type="match status" value="1"/>
</dbReference>
<dbReference type="PANTHER" id="PTHR10520">
    <property type="entry name" value="TRIFUNCTIONAL PURINE BIOSYNTHETIC PROTEIN ADENOSINE-3-RELATED"/>
    <property type="match status" value="1"/>
</dbReference>
<dbReference type="GO" id="GO:0006189">
    <property type="term" value="P:'de novo' IMP biosynthetic process"/>
    <property type="evidence" value="ECO:0007669"/>
    <property type="project" value="UniProtKB-UniRule"/>
</dbReference>
<keyword evidence="19" id="KW-1185">Reference proteome</keyword>
<reference evidence="18 19" key="1">
    <citation type="submission" date="2016-10" db="EMBL/GenBank/DDBJ databases">
        <authorList>
            <person name="de Groot N.N."/>
        </authorList>
    </citation>
    <scope>NUCLEOTIDE SEQUENCE [LARGE SCALE GENOMIC DNA]</scope>
    <source>
        <strain evidence="18 19">DSM 45514</strain>
    </source>
</reference>
<dbReference type="EMBL" id="FMZA01000018">
    <property type="protein sequence ID" value="SDC82945.1"/>
    <property type="molecule type" value="Genomic_DNA"/>
</dbReference>
<comment type="similarity">
    <text evidence="3 15">Belongs to the AIR synthase family.</text>
</comment>
<evidence type="ECO:0000256" key="2">
    <source>
        <dbReference type="ARBA" id="ARBA00004686"/>
    </source>
</evidence>
<keyword evidence="6 15" id="KW-0963">Cytoplasm</keyword>
<dbReference type="InterPro" id="IPR004733">
    <property type="entry name" value="PurM_cligase"/>
</dbReference>
<dbReference type="InterPro" id="IPR010918">
    <property type="entry name" value="PurM-like_C_dom"/>
</dbReference>
<name>A0A1G6PUA8_9BACL</name>
<evidence type="ECO:0000256" key="4">
    <source>
        <dbReference type="ARBA" id="ARBA00013047"/>
    </source>
</evidence>
<evidence type="ECO:0000256" key="7">
    <source>
        <dbReference type="ARBA" id="ARBA00022598"/>
    </source>
</evidence>
<protein>
    <recommendedName>
        <fullName evidence="5 15">Phosphoribosylformylglycinamidine cyclo-ligase</fullName>
        <ecNumber evidence="4 15">6.3.3.1</ecNumber>
    </recommendedName>
    <alternativeName>
        <fullName evidence="12 15">AIR synthase</fullName>
    </alternativeName>
    <alternativeName>
        <fullName evidence="13 15">AIRS</fullName>
    </alternativeName>
    <alternativeName>
        <fullName evidence="11 15">Phosphoribosyl-aminoimidazole synthetase</fullName>
    </alternativeName>
</protein>
<evidence type="ECO:0000256" key="13">
    <source>
        <dbReference type="ARBA" id="ARBA00033093"/>
    </source>
</evidence>
<evidence type="ECO:0000256" key="11">
    <source>
        <dbReference type="ARBA" id="ARBA00031908"/>
    </source>
</evidence>
<keyword evidence="8 15" id="KW-0547">Nucleotide-binding</keyword>
<dbReference type="FunFam" id="3.30.1330.10:FF:000001">
    <property type="entry name" value="Phosphoribosylformylglycinamidine cyclo-ligase"/>
    <property type="match status" value="1"/>
</dbReference>
<evidence type="ECO:0000256" key="8">
    <source>
        <dbReference type="ARBA" id="ARBA00022741"/>
    </source>
</evidence>
<feature type="domain" description="PurM-like C-terminal" evidence="17">
    <location>
        <begin position="171"/>
        <end position="337"/>
    </location>
</feature>
<dbReference type="Pfam" id="PF00586">
    <property type="entry name" value="AIRS"/>
    <property type="match status" value="1"/>
</dbReference>
<evidence type="ECO:0000256" key="15">
    <source>
        <dbReference type="HAMAP-Rule" id="MF_00741"/>
    </source>
</evidence>
<dbReference type="RefSeq" id="WP_091571809.1">
    <property type="nucleotide sequence ID" value="NZ_FMZA01000018.1"/>
</dbReference>
<evidence type="ECO:0000313" key="18">
    <source>
        <dbReference type="EMBL" id="SDC82945.1"/>
    </source>
</evidence>
<evidence type="ECO:0000256" key="3">
    <source>
        <dbReference type="ARBA" id="ARBA00010280"/>
    </source>
</evidence>
<dbReference type="GO" id="GO:0005829">
    <property type="term" value="C:cytosol"/>
    <property type="evidence" value="ECO:0007669"/>
    <property type="project" value="TreeGrafter"/>
</dbReference>
<dbReference type="HAMAP" id="MF_00741">
    <property type="entry name" value="AIRS"/>
    <property type="match status" value="1"/>
</dbReference>
<evidence type="ECO:0000259" key="16">
    <source>
        <dbReference type="Pfam" id="PF00586"/>
    </source>
</evidence>
<dbReference type="GO" id="GO:0004637">
    <property type="term" value="F:phosphoribosylamine-glycine ligase activity"/>
    <property type="evidence" value="ECO:0007669"/>
    <property type="project" value="TreeGrafter"/>
</dbReference>
<dbReference type="InterPro" id="IPR036676">
    <property type="entry name" value="PurM-like_C_sf"/>
</dbReference>
<keyword evidence="9 15" id="KW-0658">Purine biosynthesis</keyword>
<dbReference type="SUPFAM" id="SSF55326">
    <property type="entry name" value="PurM N-terminal domain-like"/>
    <property type="match status" value="1"/>
</dbReference>
<evidence type="ECO:0000256" key="6">
    <source>
        <dbReference type="ARBA" id="ARBA00022490"/>
    </source>
</evidence>
<evidence type="ECO:0000256" key="5">
    <source>
        <dbReference type="ARBA" id="ARBA00020367"/>
    </source>
</evidence>
<dbReference type="Proteomes" id="UP000199387">
    <property type="component" value="Unassembled WGS sequence"/>
</dbReference>
<feature type="domain" description="PurM-like N-terminal" evidence="16">
    <location>
        <begin position="54"/>
        <end position="159"/>
    </location>
</feature>
<dbReference type="Gene3D" id="3.90.650.10">
    <property type="entry name" value="PurM-like C-terminal domain"/>
    <property type="match status" value="1"/>
</dbReference>
<keyword evidence="7 15" id="KW-0436">Ligase</keyword>
<keyword evidence="10 15" id="KW-0067">ATP-binding</keyword>
<dbReference type="STRING" id="1236220.SAMN04488112_11813"/>
<dbReference type="GO" id="GO:0004641">
    <property type="term" value="F:phosphoribosylformylglycinamidine cyclo-ligase activity"/>
    <property type="evidence" value="ECO:0007669"/>
    <property type="project" value="UniProtKB-UniRule"/>
</dbReference>
<evidence type="ECO:0000259" key="17">
    <source>
        <dbReference type="Pfam" id="PF02769"/>
    </source>
</evidence>
<accession>A0A1G6PUA8</accession>
<evidence type="ECO:0000256" key="14">
    <source>
        <dbReference type="ARBA" id="ARBA00049057"/>
    </source>
</evidence>
<evidence type="ECO:0000256" key="1">
    <source>
        <dbReference type="ARBA" id="ARBA00004496"/>
    </source>
</evidence>